<protein>
    <submittedName>
        <fullName evidence="1">Uncharacterized protein</fullName>
    </submittedName>
</protein>
<proteinExistence type="predicted"/>
<accession>A0A0F9MES2</accession>
<gene>
    <name evidence="1" type="ORF">LCGC14_1083300</name>
</gene>
<reference evidence="1" key="1">
    <citation type="journal article" date="2015" name="Nature">
        <title>Complex archaea that bridge the gap between prokaryotes and eukaryotes.</title>
        <authorList>
            <person name="Spang A."/>
            <person name="Saw J.H."/>
            <person name="Jorgensen S.L."/>
            <person name="Zaremba-Niedzwiedzka K."/>
            <person name="Martijn J."/>
            <person name="Lind A.E."/>
            <person name="van Eijk R."/>
            <person name="Schleper C."/>
            <person name="Guy L."/>
            <person name="Ettema T.J."/>
        </authorList>
    </citation>
    <scope>NUCLEOTIDE SEQUENCE</scope>
</reference>
<dbReference type="EMBL" id="LAZR01004756">
    <property type="protein sequence ID" value="KKN05850.1"/>
    <property type="molecule type" value="Genomic_DNA"/>
</dbReference>
<evidence type="ECO:0000313" key="1">
    <source>
        <dbReference type="EMBL" id="KKN05850.1"/>
    </source>
</evidence>
<organism evidence="1">
    <name type="scientific">marine sediment metagenome</name>
    <dbReference type="NCBI Taxonomy" id="412755"/>
    <lineage>
        <taxon>unclassified sequences</taxon>
        <taxon>metagenomes</taxon>
        <taxon>ecological metagenomes</taxon>
    </lineage>
</organism>
<name>A0A0F9MES2_9ZZZZ</name>
<sequence length="66" mass="7850">MLDMLKDLEKEDRSSIGDEIAKDIALVEYYYKVQIKGDYPIMKRFNQQENLMTVFDLDAKRFGLKK</sequence>
<comment type="caution">
    <text evidence="1">The sequence shown here is derived from an EMBL/GenBank/DDBJ whole genome shotgun (WGS) entry which is preliminary data.</text>
</comment>
<dbReference type="AlphaFoldDB" id="A0A0F9MES2"/>